<dbReference type="AlphaFoldDB" id="A0A6J7BRM4"/>
<protein>
    <submittedName>
        <fullName evidence="1">Unannotated protein</fullName>
    </submittedName>
</protein>
<gene>
    <name evidence="1" type="ORF">UFOPK3268_00320</name>
</gene>
<proteinExistence type="predicted"/>
<name>A0A6J7BRM4_9ZZZZ</name>
<organism evidence="1">
    <name type="scientific">freshwater metagenome</name>
    <dbReference type="NCBI Taxonomy" id="449393"/>
    <lineage>
        <taxon>unclassified sequences</taxon>
        <taxon>metagenomes</taxon>
        <taxon>ecological metagenomes</taxon>
    </lineage>
</organism>
<dbReference type="EMBL" id="CAFBIZ010000023">
    <property type="protein sequence ID" value="CAB4846858.1"/>
    <property type="molecule type" value="Genomic_DNA"/>
</dbReference>
<accession>A0A6J7BRM4</accession>
<evidence type="ECO:0000313" key="1">
    <source>
        <dbReference type="EMBL" id="CAB4846858.1"/>
    </source>
</evidence>
<reference evidence="1" key="1">
    <citation type="submission" date="2020-05" db="EMBL/GenBank/DDBJ databases">
        <authorList>
            <person name="Chiriac C."/>
            <person name="Salcher M."/>
            <person name="Ghai R."/>
            <person name="Kavagutti S V."/>
        </authorList>
    </citation>
    <scope>NUCLEOTIDE SEQUENCE</scope>
</reference>
<sequence length="102" mass="10086">MTSVTASLPSTSEVAVGTVVEPTTTTGIRAAAASAAAAVARSAEAPGSNDTATARPRTPISSATAAAVSAMSAPVSRTIVVTPSERNWVSTAVSMRATEPTR</sequence>